<organism evidence="1 2">
    <name type="scientific">Portunus trituberculatus</name>
    <name type="common">Swimming crab</name>
    <name type="synonym">Neptunus trituberculatus</name>
    <dbReference type="NCBI Taxonomy" id="210409"/>
    <lineage>
        <taxon>Eukaryota</taxon>
        <taxon>Metazoa</taxon>
        <taxon>Ecdysozoa</taxon>
        <taxon>Arthropoda</taxon>
        <taxon>Crustacea</taxon>
        <taxon>Multicrustacea</taxon>
        <taxon>Malacostraca</taxon>
        <taxon>Eumalacostraca</taxon>
        <taxon>Eucarida</taxon>
        <taxon>Decapoda</taxon>
        <taxon>Pleocyemata</taxon>
        <taxon>Brachyura</taxon>
        <taxon>Eubrachyura</taxon>
        <taxon>Portunoidea</taxon>
        <taxon>Portunidae</taxon>
        <taxon>Portuninae</taxon>
        <taxon>Portunus</taxon>
    </lineage>
</organism>
<sequence>MQRRMPDIAEGSQLVRRREVEGAGRVVLACVCIGNSFPRPWQPCVVFLPILAHWVTVFSLCDSVTLYDLVVVIVVVTAPVFPSVSNMRGCLAQRVASADTSRKAGIDRTREVSRMNQH</sequence>
<accession>A0A5B7HAV4</accession>
<proteinExistence type="predicted"/>
<evidence type="ECO:0000313" key="2">
    <source>
        <dbReference type="Proteomes" id="UP000324222"/>
    </source>
</evidence>
<evidence type="ECO:0000313" key="1">
    <source>
        <dbReference type="EMBL" id="MPC65884.1"/>
    </source>
</evidence>
<gene>
    <name evidence="1" type="ORF">E2C01_060022</name>
</gene>
<dbReference type="Proteomes" id="UP000324222">
    <property type="component" value="Unassembled WGS sequence"/>
</dbReference>
<reference evidence="1 2" key="1">
    <citation type="submission" date="2019-05" db="EMBL/GenBank/DDBJ databases">
        <title>Another draft genome of Portunus trituberculatus and its Hox gene families provides insights of decapod evolution.</title>
        <authorList>
            <person name="Jeong J.-H."/>
            <person name="Song I."/>
            <person name="Kim S."/>
            <person name="Choi T."/>
            <person name="Kim D."/>
            <person name="Ryu S."/>
            <person name="Kim W."/>
        </authorList>
    </citation>
    <scope>NUCLEOTIDE SEQUENCE [LARGE SCALE GENOMIC DNA]</scope>
    <source>
        <tissue evidence="1">Muscle</tissue>
    </source>
</reference>
<keyword evidence="2" id="KW-1185">Reference proteome</keyword>
<protein>
    <submittedName>
        <fullName evidence="1">Uncharacterized protein</fullName>
    </submittedName>
</protein>
<dbReference type="EMBL" id="VSRR010023966">
    <property type="protein sequence ID" value="MPC65884.1"/>
    <property type="molecule type" value="Genomic_DNA"/>
</dbReference>
<comment type="caution">
    <text evidence="1">The sequence shown here is derived from an EMBL/GenBank/DDBJ whole genome shotgun (WGS) entry which is preliminary data.</text>
</comment>
<name>A0A5B7HAV4_PORTR</name>
<dbReference type="AlphaFoldDB" id="A0A5B7HAV4"/>